<keyword evidence="2" id="KW-0812">Transmembrane</keyword>
<dbReference type="Ensembl" id="ENSCVAT00000026095.1">
    <property type="protein sequence ID" value="ENSCVAP00000017432.1"/>
    <property type="gene ID" value="ENSCVAG00000020522.1"/>
</dbReference>
<keyword evidence="2" id="KW-0472">Membrane</keyword>
<dbReference type="AlphaFoldDB" id="A0A3Q2DER1"/>
<evidence type="ECO:0000256" key="1">
    <source>
        <dbReference type="SAM" id="MobiDB-lite"/>
    </source>
</evidence>
<organism evidence="3 4">
    <name type="scientific">Cyprinodon variegatus</name>
    <name type="common">Sheepshead minnow</name>
    <dbReference type="NCBI Taxonomy" id="28743"/>
    <lineage>
        <taxon>Eukaryota</taxon>
        <taxon>Metazoa</taxon>
        <taxon>Chordata</taxon>
        <taxon>Craniata</taxon>
        <taxon>Vertebrata</taxon>
        <taxon>Euteleostomi</taxon>
        <taxon>Actinopterygii</taxon>
        <taxon>Neopterygii</taxon>
        <taxon>Teleostei</taxon>
        <taxon>Neoteleostei</taxon>
        <taxon>Acanthomorphata</taxon>
        <taxon>Ovalentaria</taxon>
        <taxon>Atherinomorphae</taxon>
        <taxon>Cyprinodontiformes</taxon>
        <taxon>Cyprinodontidae</taxon>
        <taxon>Cyprinodon</taxon>
    </lineage>
</organism>
<evidence type="ECO:0000313" key="3">
    <source>
        <dbReference type="Ensembl" id="ENSCVAP00000017432.1"/>
    </source>
</evidence>
<proteinExistence type="predicted"/>
<feature type="region of interest" description="Disordered" evidence="1">
    <location>
        <begin position="89"/>
        <end position="112"/>
    </location>
</feature>
<evidence type="ECO:0000256" key="2">
    <source>
        <dbReference type="SAM" id="Phobius"/>
    </source>
</evidence>
<evidence type="ECO:0000313" key="4">
    <source>
        <dbReference type="Proteomes" id="UP000265020"/>
    </source>
</evidence>
<name>A0A3Q2DER1_CYPVA</name>
<dbReference type="Proteomes" id="UP000265020">
    <property type="component" value="Unassembled WGS sequence"/>
</dbReference>
<sequence length="112" mass="12665">MAEQNTQAKLKNLLKQERIQLWNPPFTQEDNQPGDQHLQVGIVLSRRLRVSVIYFVLCVPAVGAGAALRSPPEPEPKVKKFLETRLDVPGQQLVDRHGTNHDLFRGGLRPNH</sequence>
<accession>A0A3Q2DER1</accession>
<feature type="transmembrane region" description="Helical" evidence="2">
    <location>
        <begin position="48"/>
        <end position="68"/>
    </location>
</feature>
<keyword evidence="2" id="KW-1133">Transmembrane helix</keyword>
<feature type="compositionally biased region" description="Basic and acidic residues" evidence="1">
    <location>
        <begin position="94"/>
        <end position="104"/>
    </location>
</feature>
<reference evidence="3" key="2">
    <citation type="submission" date="2025-09" db="UniProtKB">
        <authorList>
            <consortium name="Ensembl"/>
        </authorList>
    </citation>
    <scope>IDENTIFICATION</scope>
</reference>
<keyword evidence="4" id="KW-1185">Reference proteome</keyword>
<reference evidence="3" key="1">
    <citation type="submission" date="2025-08" db="UniProtKB">
        <authorList>
            <consortium name="Ensembl"/>
        </authorList>
    </citation>
    <scope>IDENTIFICATION</scope>
</reference>
<protein>
    <submittedName>
        <fullName evidence="3">Uncharacterized protein</fullName>
    </submittedName>
</protein>
<dbReference type="STRING" id="28743.ENSCVAP00000017432"/>
<dbReference type="GeneTree" id="ENSGT01040000241943"/>